<protein>
    <submittedName>
        <fullName evidence="1">PemK family protein</fullName>
    </submittedName>
</protein>
<evidence type="ECO:0000313" key="1">
    <source>
        <dbReference type="EMBL" id="PZN81302.1"/>
    </source>
</evidence>
<feature type="non-terminal residue" evidence="1">
    <location>
        <position position="105"/>
    </location>
</feature>
<dbReference type="Gene3D" id="2.30.30.110">
    <property type="match status" value="1"/>
</dbReference>
<evidence type="ECO:0000313" key="2">
    <source>
        <dbReference type="Proteomes" id="UP000249396"/>
    </source>
</evidence>
<dbReference type="SUPFAM" id="SSF50118">
    <property type="entry name" value="Cell growth inhibitor/plasmid maintenance toxic component"/>
    <property type="match status" value="1"/>
</dbReference>
<dbReference type="Proteomes" id="UP000249396">
    <property type="component" value="Unassembled WGS sequence"/>
</dbReference>
<dbReference type="InterPro" id="IPR011067">
    <property type="entry name" value="Plasmid_toxin/cell-grow_inhib"/>
</dbReference>
<dbReference type="GO" id="GO:0003677">
    <property type="term" value="F:DNA binding"/>
    <property type="evidence" value="ECO:0007669"/>
    <property type="project" value="InterPro"/>
</dbReference>
<dbReference type="AlphaFoldDB" id="A0A2W4RBQ8"/>
<proteinExistence type="predicted"/>
<comment type="caution">
    <text evidence="1">The sequence shown here is derived from an EMBL/GenBank/DDBJ whole genome shotgun (WGS) entry which is preliminary data.</text>
</comment>
<dbReference type="Pfam" id="PF02452">
    <property type="entry name" value="PemK_toxin"/>
    <property type="match status" value="1"/>
</dbReference>
<reference evidence="1 2" key="1">
    <citation type="journal article" date="2018" name="Aquat. Microb. Ecol.">
        <title>Gammaproteobacterial methanotrophs dominate.</title>
        <authorList>
            <person name="Rissanen A.J."/>
            <person name="Saarenheimo J."/>
            <person name="Tiirola M."/>
            <person name="Peura S."/>
            <person name="Aalto S.L."/>
            <person name="Karvinen A."/>
            <person name="Nykanen H."/>
        </authorList>
    </citation>
    <scope>NUCLEOTIDE SEQUENCE [LARGE SCALE GENOMIC DNA]</scope>
    <source>
        <strain evidence="1">AMbin10</strain>
    </source>
</reference>
<accession>A0A2W4RBQ8</accession>
<organism evidence="1 2">
    <name type="scientific">Candidatus Methylumidiphilus alinenensis</name>
    <dbReference type="NCBI Taxonomy" id="2202197"/>
    <lineage>
        <taxon>Bacteria</taxon>
        <taxon>Pseudomonadati</taxon>
        <taxon>Pseudomonadota</taxon>
        <taxon>Gammaproteobacteria</taxon>
        <taxon>Methylococcales</taxon>
        <taxon>Candidatus Methylumidiphilus</taxon>
    </lineage>
</organism>
<dbReference type="InterPro" id="IPR003477">
    <property type="entry name" value="PemK-like"/>
</dbReference>
<sequence length="105" mass="11545">MKQSGQIVLTTFPFTDLSGSKLRPVLMLRQASVRFDDWLVCMVSSRLHQAESGFDEWISPTDADFAATGLKVPSILRLSRLAVLDGSLLIGSLGSISHERLEAVR</sequence>
<dbReference type="EMBL" id="QJPH01000270">
    <property type="protein sequence ID" value="PZN81302.1"/>
    <property type="molecule type" value="Genomic_DNA"/>
</dbReference>
<name>A0A2W4RBQ8_9GAMM</name>
<gene>
    <name evidence="1" type="ORF">DM484_08690</name>
</gene>